<dbReference type="InterPro" id="IPR038765">
    <property type="entry name" value="Papain-like_cys_pep_sf"/>
</dbReference>
<dbReference type="Proteomes" id="UP000029736">
    <property type="component" value="Unassembled WGS sequence"/>
</dbReference>
<dbReference type="PANTHER" id="PTHR38339:SF1">
    <property type="entry name" value="TRANSGLUTAMINASE-LIKE DOMAIN-CONTAINING PROTEIN"/>
    <property type="match status" value="1"/>
</dbReference>
<feature type="signal peptide" evidence="1">
    <location>
        <begin position="1"/>
        <end position="18"/>
    </location>
</feature>
<reference evidence="3 4" key="1">
    <citation type="journal article" date="2014" name="Int. J. Syst. Evol. Microbiol.">
        <title>Phaeodactylibacter xiamenensis gen. nov., sp. nov., a member of the family Saprospiraceae isolated from the marine alga Phaeodactylum tricornutum.</title>
        <authorList>
            <person name="Chen Z.Jr."/>
            <person name="Lei X."/>
            <person name="Lai Q."/>
            <person name="Li Y."/>
            <person name="Zhang B."/>
            <person name="Zhang J."/>
            <person name="Zhang H."/>
            <person name="Yang L."/>
            <person name="Zheng W."/>
            <person name="Tian Y."/>
            <person name="Yu Z."/>
            <person name="Xu H.Jr."/>
            <person name="Zheng T."/>
        </authorList>
    </citation>
    <scope>NUCLEOTIDE SEQUENCE [LARGE SCALE GENOMIC DNA]</scope>
    <source>
        <strain evidence="3 4">KD52</strain>
    </source>
</reference>
<dbReference type="EMBL" id="JPOS01000014">
    <property type="protein sequence ID" value="KGE88902.1"/>
    <property type="molecule type" value="Genomic_DNA"/>
</dbReference>
<dbReference type="AlphaFoldDB" id="A0A098SD39"/>
<protein>
    <recommendedName>
        <fullName evidence="2">Transglutaminase-like domain-containing protein</fullName>
    </recommendedName>
</protein>
<dbReference type="OrthoDB" id="9804872at2"/>
<evidence type="ECO:0000313" key="4">
    <source>
        <dbReference type="Proteomes" id="UP000029736"/>
    </source>
</evidence>
<dbReference type="Pfam" id="PF01841">
    <property type="entry name" value="Transglut_core"/>
    <property type="match status" value="1"/>
</dbReference>
<feature type="chain" id="PRO_5001940129" description="Transglutaminase-like domain-containing protein" evidence="1">
    <location>
        <begin position="19"/>
        <end position="476"/>
    </location>
</feature>
<name>A0A098SD39_9BACT</name>
<keyword evidence="4" id="KW-1185">Reference proteome</keyword>
<keyword evidence="1" id="KW-0732">Signal</keyword>
<feature type="domain" description="Transglutaminase-like" evidence="2">
    <location>
        <begin position="339"/>
        <end position="400"/>
    </location>
</feature>
<dbReference type="InterPro" id="IPR002931">
    <property type="entry name" value="Transglutaminase-like"/>
</dbReference>
<dbReference type="Gene3D" id="3.10.620.30">
    <property type="match status" value="1"/>
</dbReference>
<comment type="caution">
    <text evidence="3">The sequence shown here is derived from an EMBL/GenBank/DDBJ whole genome shotgun (WGS) entry which is preliminary data.</text>
</comment>
<dbReference type="STRING" id="1524460.IX84_06240"/>
<dbReference type="RefSeq" id="WP_052515797.1">
    <property type="nucleotide sequence ID" value="NZ_JBKAGJ010000001.1"/>
</dbReference>
<sequence length="476" mass="55102">MRSLLSALILLMTYSLSAQTGFPDIDQAIAEGEYRTAQDLMASRIAEGGLEETTAYQLQLQSALLDRIKLDFSRDEAYIRETLGAYFPNLTDAQLQAWEESGELEMRVIEGKKRYFRNAVWNLFRVNAEAKARKEEVDGPGSQTLDSFLQVYLPRAVEAVKGEEAAIARPRTLKLNYTLRVKPDAVPHGEMVRAWLPYPRPSRDRLAAPQLINASEPHYIISPLSYPHTSIYMEKPAVAGEWTEFQYEVSYTAYDHWQDLWNAKVEPYDTSSMLYQYYTQERAQHIRFTPEVQQLAKDIVGNEQDPVQKAWLIYQWIGENIPWASALEYSTMPNIPAYCIENQRGDCGMKALLFITLCRYVGIPAKWQSGWFLYPVSKNLHDWSELYFEGLGWVPVDPDFNLQAIEDHPEARRYFFGGADAYRLIVNDDFSGDFFPAKVHPRSETVDFQRGEVEWRGGNLYFNQWRYNMEVEFVEE</sequence>
<accession>A0A098SD39</accession>
<dbReference type="PANTHER" id="PTHR38339">
    <property type="entry name" value="TRANSGLUTAMINASE DOMAIN PROTEIN"/>
    <property type="match status" value="1"/>
</dbReference>
<evidence type="ECO:0000259" key="2">
    <source>
        <dbReference type="SMART" id="SM00460"/>
    </source>
</evidence>
<evidence type="ECO:0000313" key="3">
    <source>
        <dbReference type="EMBL" id="KGE88902.1"/>
    </source>
</evidence>
<gene>
    <name evidence="3" type="ORF">IX84_06240</name>
</gene>
<dbReference type="SMART" id="SM00460">
    <property type="entry name" value="TGc"/>
    <property type="match status" value="1"/>
</dbReference>
<proteinExistence type="predicted"/>
<organism evidence="3 4">
    <name type="scientific">Phaeodactylibacter xiamenensis</name>
    <dbReference type="NCBI Taxonomy" id="1524460"/>
    <lineage>
        <taxon>Bacteria</taxon>
        <taxon>Pseudomonadati</taxon>
        <taxon>Bacteroidota</taxon>
        <taxon>Saprospiria</taxon>
        <taxon>Saprospirales</taxon>
        <taxon>Haliscomenobacteraceae</taxon>
        <taxon>Phaeodactylibacter</taxon>
    </lineage>
</organism>
<evidence type="ECO:0000256" key="1">
    <source>
        <dbReference type="SAM" id="SignalP"/>
    </source>
</evidence>
<dbReference type="SUPFAM" id="SSF54001">
    <property type="entry name" value="Cysteine proteinases"/>
    <property type="match status" value="1"/>
</dbReference>